<feature type="region of interest" description="Disordered" evidence="3">
    <location>
        <begin position="1"/>
        <end position="52"/>
    </location>
</feature>
<dbReference type="PANTHER" id="PTHR12247">
    <property type="entry name" value="POLYCOMB GROUP PROTEIN"/>
    <property type="match status" value="1"/>
</dbReference>
<gene>
    <name evidence="4" type="ORF">ODALV1_LOCUS5976</name>
</gene>
<evidence type="ECO:0000256" key="3">
    <source>
        <dbReference type="SAM" id="MobiDB-lite"/>
    </source>
</evidence>
<dbReference type="InterPro" id="IPR004092">
    <property type="entry name" value="Mbt"/>
</dbReference>
<organism evidence="4 5">
    <name type="scientific">Orchesella dallaii</name>
    <dbReference type="NCBI Taxonomy" id="48710"/>
    <lineage>
        <taxon>Eukaryota</taxon>
        <taxon>Metazoa</taxon>
        <taxon>Ecdysozoa</taxon>
        <taxon>Arthropoda</taxon>
        <taxon>Hexapoda</taxon>
        <taxon>Collembola</taxon>
        <taxon>Entomobryomorpha</taxon>
        <taxon>Entomobryoidea</taxon>
        <taxon>Orchesellidae</taxon>
        <taxon>Orchesellinae</taxon>
        <taxon>Orchesella</taxon>
    </lineage>
</organism>
<keyword evidence="1" id="KW-0677">Repeat</keyword>
<dbReference type="Proteomes" id="UP001642540">
    <property type="component" value="Unassembled WGS sequence"/>
</dbReference>
<dbReference type="CDD" id="cd20098">
    <property type="entry name" value="MBT_dSfmbt-like_rpt2"/>
    <property type="match status" value="1"/>
</dbReference>
<feature type="compositionally biased region" description="Basic and acidic residues" evidence="3">
    <location>
        <begin position="128"/>
        <end position="139"/>
    </location>
</feature>
<feature type="compositionally biased region" description="Basic and acidic residues" evidence="3">
    <location>
        <begin position="102"/>
        <end position="111"/>
    </location>
</feature>
<reference evidence="4 5" key="1">
    <citation type="submission" date="2024-08" db="EMBL/GenBank/DDBJ databases">
        <authorList>
            <person name="Cucini C."/>
            <person name="Frati F."/>
        </authorList>
    </citation>
    <scope>NUCLEOTIDE SEQUENCE [LARGE SCALE GENOMIC DNA]</scope>
</reference>
<proteinExistence type="predicted"/>
<feature type="region of interest" description="Disordered" evidence="3">
    <location>
        <begin position="73"/>
        <end position="146"/>
    </location>
</feature>
<keyword evidence="5" id="KW-1185">Reference proteome</keyword>
<protein>
    <recommendedName>
        <fullName evidence="6">MBT domain-containing protein 1</fullName>
    </recommendedName>
</protein>
<dbReference type="Gene3D" id="2.30.30.140">
    <property type="match status" value="4"/>
</dbReference>
<evidence type="ECO:0000313" key="5">
    <source>
        <dbReference type="Proteomes" id="UP001642540"/>
    </source>
</evidence>
<dbReference type="Pfam" id="PF02820">
    <property type="entry name" value="MBT"/>
    <property type="match status" value="3"/>
</dbReference>
<evidence type="ECO:0008006" key="6">
    <source>
        <dbReference type="Google" id="ProtNLM"/>
    </source>
</evidence>
<dbReference type="PROSITE" id="PS51079">
    <property type="entry name" value="MBT"/>
    <property type="match status" value="2"/>
</dbReference>
<dbReference type="InterPro" id="IPR050548">
    <property type="entry name" value="PcG_chromatin_remod_factors"/>
</dbReference>
<feature type="compositionally biased region" description="Basic and acidic residues" evidence="3">
    <location>
        <begin position="23"/>
        <end position="37"/>
    </location>
</feature>
<dbReference type="PANTHER" id="PTHR12247:SF129">
    <property type="entry name" value="SOP-2-RELATED PROTEIN 3"/>
    <property type="match status" value="1"/>
</dbReference>
<comment type="caution">
    <text evidence="4">The sequence shown here is derived from an EMBL/GenBank/DDBJ whole genome shotgun (WGS) entry which is preliminary data.</text>
</comment>
<evidence type="ECO:0000256" key="2">
    <source>
        <dbReference type="PROSITE-ProRule" id="PRU00459"/>
    </source>
</evidence>
<evidence type="ECO:0000256" key="1">
    <source>
        <dbReference type="ARBA" id="ARBA00022737"/>
    </source>
</evidence>
<feature type="compositionally biased region" description="Polar residues" evidence="3">
    <location>
        <begin position="39"/>
        <end position="50"/>
    </location>
</feature>
<feature type="repeat" description="MBT" evidence="2">
    <location>
        <begin position="456"/>
        <end position="553"/>
    </location>
</feature>
<dbReference type="SUPFAM" id="SSF63748">
    <property type="entry name" value="Tudor/PWWP/MBT"/>
    <property type="match status" value="4"/>
</dbReference>
<name>A0ABP1Q0P6_9HEXA</name>
<feature type="repeat" description="MBT" evidence="2">
    <location>
        <begin position="156"/>
        <end position="262"/>
    </location>
</feature>
<accession>A0ABP1Q0P6</accession>
<evidence type="ECO:0000313" key="4">
    <source>
        <dbReference type="EMBL" id="CAL8085015.1"/>
    </source>
</evidence>
<dbReference type="SMART" id="SM00561">
    <property type="entry name" value="MBT"/>
    <property type="match status" value="2"/>
</dbReference>
<dbReference type="EMBL" id="CAXLJM020000019">
    <property type="protein sequence ID" value="CAL8085015.1"/>
    <property type="molecule type" value="Genomic_DNA"/>
</dbReference>
<sequence>MEPTDSVLRMNAVSSITSPGTKDASRKMKVSKSDVRPRTVSSPSGKSKSGTMMMVMSKRPAVNVEPVGVPSTTRKEVLESGTKTHTQVSVRPRTGRSVTVSKTDDPMKNNDLDLGGEIIPVPQQKPRQVNDRKKTRSEAEADGGPYTLFRQSGGVADWDVYLKDLNAAVWVAPVDYFKHAPFASKWKQFCEVGKQVELPHPRGTSRVYCVGTIKLFVGYKALVQMENMSTNSRKAMAWISFCSNVPKHLGYSIHNGKLLLPNDAPELVSEHKKDDDFIALNKKFLEQVFNKSELNTISERHGEIVREELEEKQNLYSITQVVEVMDKEEPVRNRLATIVGIVGDRIVVRYLDADPKDKGFCFNMNSELVHPLGWSHCVVDMVFELRHPCNPYKMVTGRVYKKLNFGYFVAKIETNDPNDQQTFVFHVTSDYILPWGFCSKHNIPLAVPKGENEECFNWSTYCKVNDLLPLGLEKVHPKSAHKFVKGVKLEAVDLCQPLYFGPATVANVADHLLYLHFDGWPCKTEFYQWVSAFSPDIYPAGWAEMVGHSFQCHAKMP</sequence>